<evidence type="ECO:0000256" key="1">
    <source>
        <dbReference type="SAM" id="MobiDB-lite"/>
    </source>
</evidence>
<feature type="non-terminal residue" evidence="2">
    <location>
        <position position="1"/>
    </location>
</feature>
<sequence length="204" mass="23106">EHNSTLLSSEGLRVVRVTIRRAVRDQPRQGRRSRRRRRCVHPPPLQDRRGTLVHLILHTRRHDDRGRRRLRRVRPERPHGAVLRRLRFRSPLVVGLLLALRVHHVAVVEGPALIEPVRHLDGGLAVGLELGRVLAPGHVLVHRAHGLALLLLFLGELVADLFELRFLLLRGPVPEGLGGVRVAGHGFFMMPSKRTPGPRHEALF</sequence>
<evidence type="ECO:0000313" key="3">
    <source>
        <dbReference type="Proteomes" id="UP000789595"/>
    </source>
</evidence>
<protein>
    <submittedName>
        <fullName evidence="2">Uncharacterized protein</fullName>
    </submittedName>
</protein>
<keyword evidence="3" id="KW-1185">Reference proteome</keyword>
<dbReference type="EMBL" id="CAKKNE010000006">
    <property type="protein sequence ID" value="CAH0379225.1"/>
    <property type="molecule type" value="Genomic_DNA"/>
</dbReference>
<comment type="caution">
    <text evidence="2">The sequence shown here is derived from an EMBL/GenBank/DDBJ whole genome shotgun (WGS) entry which is preliminary data.</text>
</comment>
<proteinExistence type="predicted"/>
<dbReference type="Proteomes" id="UP000789595">
    <property type="component" value="Unassembled WGS sequence"/>
</dbReference>
<organism evidence="2 3">
    <name type="scientific">Pelagomonas calceolata</name>
    <dbReference type="NCBI Taxonomy" id="35677"/>
    <lineage>
        <taxon>Eukaryota</taxon>
        <taxon>Sar</taxon>
        <taxon>Stramenopiles</taxon>
        <taxon>Ochrophyta</taxon>
        <taxon>Pelagophyceae</taxon>
        <taxon>Pelagomonadales</taxon>
        <taxon>Pelagomonadaceae</taxon>
        <taxon>Pelagomonas</taxon>
    </lineage>
</organism>
<gene>
    <name evidence="2" type="ORF">PECAL_6P08270</name>
</gene>
<reference evidence="2" key="1">
    <citation type="submission" date="2021-11" db="EMBL/GenBank/DDBJ databases">
        <authorList>
            <consortium name="Genoscope - CEA"/>
            <person name="William W."/>
        </authorList>
    </citation>
    <scope>NUCLEOTIDE SEQUENCE</scope>
</reference>
<dbReference type="AlphaFoldDB" id="A0A8J2T176"/>
<name>A0A8J2T176_9STRA</name>
<accession>A0A8J2T176</accession>
<feature type="compositionally biased region" description="Basic residues" evidence="1">
    <location>
        <begin position="29"/>
        <end position="40"/>
    </location>
</feature>
<feature type="region of interest" description="Disordered" evidence="1">
    <location>
        <begin position="24"/>
        <end position="46"/>
    </location>
</feature>
<evidence type="ECO:0000313" key="2">
    <source>
        <dbReference type="EMBL" id="CAH0379225.1"/>
    </source>
</evidence>